<dbReference type="Gene3D" id="3.40.50.300">
    <property type="entry name" value="P-loop containing nucleotide triphosphate hydrolases"/>
    <property type="match status" value="1"/>
</dbReference>
<dbReference type="GO" id="GO:0004713">
    <property type="term" value="F:protein tyrosine kinase activity"/>
    <property type="evidence" value="ECO:0007669"/>
    <property type="project" value="TreeGrafter"/>
</dbReference>
<accession>A0A2G6E808</accession>
<sequence length="485" mass="54553">MKQKEMHLIDYFLVLRRRRWVLVSAFFLVVLTASVGAYRKPEPVSKFQATATLVVKPDRPALVNIRGSEPFYQEYFNEGVDQRTQLHILKSRAMLERLVSELDIPKYGLNPGEDERIIQKVSRAIQIIPVSGTYLVKIIATEATPEKAVQLANTMSEVYIEYNMQTKLSSARKTLVWLNEQIVDLRSKVQDSYEALSDFQETNKVISLEMAPEVQASKLAALNAAYAQAKKTRIAAEARLSELQKIRRQGGGIETDMAMSLDAPALEKIREEITAAKIERASLLQSYKKKHPKIKQLDAKLDSLYQNLARGVNNLFQKLETDASIFRSEERHAAEALAAFKQEAVEINSKRLEYSKLKSEVSSTEELYNMLFRQLRETSVTGELVEESTIRILESARNADDITAPLNRGQIIGVGALIGLLLGVGLAFLFEYFDKTVKTPDDIEMHLGLPVLGTIPKIDKKQGKIRGKSSPSLRAKKHYALEGGK</sequence>
<dbReference type="PANTHER" id="PTHR32309:SF13">
    <property type="entry name" value="FERRIC ENTEROBACTIN TRANSPORT PROTEIN FEPE"/>
    <property type="match status" value="1"/>
</dbReference>
<name>A0A2G6E808_9BACT</name>
<protein>
    <recommendedName>
        <fullName evidence="5">Polysaccharide chain length determinant N-terminal domain-containing protein</fullName>
    </recommendedName>
</protein>
<reference evidence="3 4" key="1">
    <citation type="submission" date="2017-10" db="EMBL/GenBank/DDBJ databases">
        <title>Novel microbial diversity and functional potential in the marine mammal oral microbiome.</title>
        <authorList>
            <person name="Dudek N.K."/>
            <person name="Sun C.L."/>
            <person name="Burstein D."/>
            <person name="Kantor R.S."/>
            <person name="Aliaga Goltsman D.S."/>
            <person name="Bik E.M."/>
            <person name="Thomas B.C."/>
            <person name="Banfield J.F."/>
            <person name="Relman D.A."/>
        </authorList>
    </citation>
    <scope>NUCLEOTIDE SEQUENCE [LARGE SCALE GENOMIC DNA]</scope>
    <source>
        <strain evidence="3">DOLZORAL124_49_17</strain>
    </source>
</reference>
<gene>
    <name evidence="3" type="ORF">CSB45_04000</name>
</gene>
<organism evidence="3 4">
    <name type="scientific">candidate division KSB3 bacterium</name>
    <dbReference type="NCBI Taxonomy" id="2044937"/>
    <lineage>
        <taxon>Bacteria</taxon>
        <taxon>candidate division KSB3</taxon>
    </lineage>
</organism>
<evidence type="ECO:0000256" key="1">
    <source>
        <dbReference type="SAM" id="Coils"/>
    </source>
</evidence>
<dbReference type="GO" id="GO:0005886">
    <property type="term" value="C:plasma membrane"/>
    <property type="evidence" value="ECO:0007669"/>
    <property type="project" value="TreeGrafter"/>
</dbReference>
<feature type="transmembrane region" description="Helical" evidence="2">
    <location>
        <begin position="411"/>
        <end position="430"/>
    </location>
</feature>
<evidence type="ECO:0000313" key="3">
    <source>
        <dbReference type="EMBL" id="PID58239.1"/>
    </source>
</evidence>
<dbReference type="EMBL" id="PDPS01000023">
    <property type="protein sequence ID" value="PID58239.1"/>
    <property type="molecule type" value="Genomic_DNA"/>
</dbReference>
<keyword evidence="2" id="KW-1133">Transmembrane helix</keyword>
<proteinExistence type="predicted"/>
<feature type="coiled-coil region" evidence="1">
    <location>
        <begin position="219"/>
        <end position="286"/>
    </location>
</feature>
<comment type="caution">
    <text evidence="3">The sequence shown here is derived from an EMBL/GenBank/DDBJ whole genome shotgun (WGS) entry which is preliminary data.</text>
</comment>
<keyword evidence="2" id="KW-0812">Transmembrane</keyword>
<evidence type="ECO:0000313" key="4">
    <source>
        <dbReference type="Proteomes" id="UP000229740"/>
    </source>
</evidence>
<dbReference type="PANTHER" id="PTHR32309">
    <property type="entry name" value="TYROSINE-PROTEIN KINASE"/>
    <property type="match status" value="1"/>
</dbReference>
<dbReference type="InterPro" id="IPR027417">
    <property type="entry name" value="P-loop_NTPase"/>
</dbReference>
<keyword evidence="1" id="KW-0175">Coiled coil</keyword>
<keyword evidence="2" id="KW-0472">Membrane</keyword>
<dbReference type="AlphaFoldDB" id="A0A2G6E808"/>
<evidence type="ECO:0000256" key="2">
    <source>
        <dbReference type="SAM" id="Phobius"/>
    </source>
</evidence>
<dbReference type="InterPro" id="IPR050445">
    <property type="entry name" value="Bact_polysacc_biosynth/exp"/>
</dbReference>
<evidence type="ECO:0008006" key="5">
    <source>
        <dbReference type="Google" id="ProtNLM"/>
    </source>
</evidence>
<dbReference type="Proteomes" id="UP000229740">
    <property type="component" value="Unassembled WGS sequence"/>
</dbReference>